<reference evidence="1" key="1">
    <citation type="submission" date="2019-03" db="EMBL/GenBank/DDBJ databases">
        <authorList>
            <person name="Mank J."/>
            <person name="Almeida P."/>
        </authorList>
    </citation>
    <scope>NUCLEOTIDE SEQUENCE</scope>
    <source>
        <strain evidence="1">78183</strain>
    </source>
</reference>
<sequence>MESHLMHLLSKLEHWLCCLEISAPCIGLCNGARLIITQLSLKVIETQIITGSNIDNKVFITRISFPFNEIKMSFYKPTCKTSIADYDLH</sequence>
<dbReference type="EMBL" id="CAADRP010002318">
    <property type="protein sequence ID" value="VFU65973.1"/>
    <property type="molecule type" value="Genomic_DNA"/>
</dbReference>
<dbReference type="AlphaFoldDB" id="A0A6N2NGT7"/>
<accession>A0A6N2NGT7</accession>
<organism evidence="1">
    <name type="scientific">Salix viminalis</name>
    <name type="common">Common osier</name>
    <name type="synonym">Basket willow</name>
    <dbReference type="NCBI Taxonomy" id="40686"/>
    <lineage>
        <taxon>Eukaryota</taxon>
        <taxon>Viridiplantae</taxon>
        <taxon>Streptophyta</taxon>
        <taxon>Embryophyta</taxon>
        <taxon>Tracheophyta</taxon>
        <taxon>Spermatophyta</taxon>
        <taxon>Magnoliopsida</taxon>
        <taxon>eudicotyledons</taxon>
        <taxon>Gunneridae</taxon>
        <taxon>Pentapetalae</taxon>
        <taxon>rosids</taxon>
        <taxon>fabids</taxon>
        <taxon>Malpighiales</taxon>
        <taxon>Salicaceae</taxon>
        <taxon>Saliceae</taxon>
        <taxon>Salix</taxon>
    </lineage>
</organism>
<gene>
    <name evidence="1" type="ORF">SVIM_LOCUS509010</name>
</gene>
<evidence type="ECO:0000313" key="1">
    <source>
        <dbReference type="EMBL" id="VFU65973.1"/>
    </source>
</evidence>
<protein>
    <submittedName>
        <fullName evidence="1">Uncharacterized protein</fullName>
    </submittedName>
</protein>
<proteinExistence type="predicted"/>
<name>A0A6N2NGT7_SALVM</name>